<organism evidence="7 8">
    <name type="scientific">Roseibium aggregatum</name>
    <dbReference type="NCBI Taxonomy" id="187304"/>
    <lineage>
        <taxon>Bacteria</taxon>
        <taxon>Pseudomonadati</taxon>
        <taxon>Pseudomonadota</taxon>
        <taxon>Alphaproteobacteria</taxon>
        <taxon>Hyphomicrobiales</taxon>
        <taxon>Stappiaceae</taxon>
        <taxon>Roseibium</taxon>
    </lineage>
</organism>
<protein>
    <submittedName>
        <fullName evidence="7">D-malate degradation protein R</fullName>
    </submittedName>
</protein>
<dbReference type="Proteomes" id="UP000048926">
    <property type="component" value="Unassembled WGS sequence"/>
</dbReference>
<dbReference type="GO" id="GO:0003700">
    <property type="term" value="F:DNA-binding transcription factor activity"/>
    <property type="evidence" value="ECO:0007669"/>
    <property type="project" value="InterPro"/>
</dbReference>
<reference evidence="8" key="1">
    <citation type="submission" date="2015-07" db="EMBL/GenBank/DDBJ databases">
        <authorList>
            <person name="Rodrigo-Torres Lidia"/>
            <person name="Arahal R.David."/>
        </authorList>
    </citation>
    <scope>NUCLEOTIDE SEQUENCE [LARGE SCALE GENOMIC DNA]</scope>
    <source>
        <strain evidence="8">CECT 4801</strain>
    </source>
</reference>
<dbReference type="InterPro" id="IPR005119">
    <property type="entry name" value="LysR_subst-bd"/>
</dbReference>
<evidence type="ECO:0000256" key="4">
    <source>
        <dbReference type="ARBA" id="ARBA00023163"/>
    </source>
</evidence>
<dbReference type="Gene3D" id="3.40.190.290">
    <property type="match status" value="1"/>
</dbReference>
<keyword evidence="2" id="KW-0805">Transcription regulation</keyword>
<dbReference type="PROSITE" id="PS50931">
    <property type="entry name" value="HTH_LYSR"/>
    <property type="match status" value="1"/>
</dbReference>
<keyword evidence="8" id="KW-1185">Reference proteome</keyword>
<dbReference type="PANTHER" id="PTHR30537">
    <property type="entry name" value="HTH-TYPE TRANSCRIPTIONAL REGULATOR"/>
    <property type="match status" value="1"/>
</dbReference>
<dbReference type="PANTHER" id="PTHR30537:SF80">
    <property type="entry name" value="TRANSCRIPTIONAL REGULATOR"/>
    <property type="match status" value="1"/>
</dbReference>
<accession>A0A0M6XXD1</accession>
<dbReference type="GO" id="GO:0003677">
    <property type="term" value="F:DNA binding"/>
    <property type="evidence" value="ECO:0007669"/>
    <property type="project" value="UniProtKB-KW"/>
</dbReference>
<dbReference type="Pfam" id="PF03466">
    <property type="entry name" value="LysR_substrate"/>
    <property type="match status" value="1"/>
</dbReference>
<dbReference type="Pfam" id="PF00126">
    <property type="entry name" value="HTH_1"/>
    <property type="match status" value="1"/>
</dbReference>
<feature type="compositionally biased region" description="Basic and acidic residues" evidence="5">
    <location>
        <begin position="307"/>
        <end position="318"/>
    </location>
</feature>
<proteinExistence type="inferred from homology"/>
<dbReference type="CDD" id="cd08422">
    <property type="entry name" value="PBP2_CrgA_like"/>
    <property type="match status" value="1"/>
</dbReference>
<keyword evidence="3" id="KW-0238">DNA-binding</keyword>
<evidence type="ECO:0000256" key="1">
    <source>
        <dbReference type="ARBA" id="ARBA00009437"/>
    </source>
</evidence>
<gene>
    <name evidence="7" type="primary">dmlR_3</name>
    <name evidence="7" type="ORF">LAL4801_00382</name>
</gene>
<comment type="similarity">
    <text evidence="1">Belongs to the LysR transcriptional regulatory family.</text>
</comment>
<dbReference type="SUPFAM" id="SSF46785">
    <property type="entry name" value="Winged helix' DNA-binding domain"/>
    <property type="match status" value="1"/>
</dbReference>
<dbReference type="InterPro" id="IPR036388">
    <property type="entry name" value="WH-like_DNA-bd_sf"/>
</dbReference>
<evidence type="ECO:0000256" key="3">
    <source>
        <dbReference type="ARBA" id="ARBA00023125"/>
    </source>
</evidence>
<keyword evidence="4" id="KW-0804">Transcription</keyword>
<dbReference type="EMBL" id="CXST01000001">
    <property type="protein sequence ID" value="CTQ41962.1"/>
    <property type="molecule type" value="Genomic_DNA"/>
</dbReference>
<dbReference type="AlphaFoldDB" id="A0A0M6XXD1"/>
<feature type="region of interest" description="Disordered" evidence="5">
    <location>
        <begin position="304"/>
        <end position="327"/>
    </location>
</feature>
<evidence type="ECO:0000259" key="6">
    <source>
        <dbReference type="PROSITE" id="PS50931"/>
    </source>
</evidence>
<evidence type="ECO:0000256" key="2">
    <source>
        <dbReference type="ARBA" id="ARBA00023015"/>
    </source>
</evidence>
<dbReference type="InterPro" id="IPR000847">
    <property type="entry name" value="LysR_HTH_N"/>
</dbReference>
<dbReference type="InterPro" id="IPR036390">
    <property type="entry name" value="WH_DNA-bd_sf"/>
</dbReference>
<dbReference type="Gene3D" id="1.10.10.10">
    <property type="entry name" value="Winged helix-like DNA-binding domain superfamily/Winged helix DNA-binding domain"/>
    <property type="match status" value="1"/>
</dbReference>
<evidence type="ECO:0000313" key="7">
    <source>
        <dbReference type="EMBL" id="CTQ41962.1"/>
    </source>
</evidence>
<evidence type="ECO:0000313" key="8">
    <source>
        <dbReference type="Proteomes" id="UP000048926"/>
    </source>
</evidence>
<name>A0A0M6XXD1_9HYPH</name>
<evidence type="ECO:0000256" key="5">
    <source>
        <dbReference type="SAM" id="MobiDB-lite"/>
    </source>
</evidence>
<sequence>MDKLSSLSGFVQAVNLGSFSAAAKLLGISQPAVSQQVRALEDDLGIRLLNRTTRQLSLTEAGERYYAYARDILERLDEADRSVQSEEAQMSGPLSVGLPLGFAETILSDFLIRFKKDHPGILLDVSLSDQFVDVIQQRLDVAIRMGEIEDDRLIVRRLGLAQRCLVASPDYLDKRGRPVHPDELPDHDYLLYKNIATGNRVPFISPIGEKLSIKITPTMLVNNSSTLRRAALAGLGIALSNRWLIEPYLRTGDLEVVLPQWQYPPHPVHAVYPSNRFIPLKVRRFVDSLYSFFEDEGAFQYAGKPDSGSRDFQQREDTALASDAVTA</sequence>
<dbReference type="STRING" id="187304.B0E33_28175"/>
<dbReference type="PRINTS" id="PR00039">
    <property type="entry name" value="HTHLYSR"/>
</dbReference>
<feature type="domain" description="HTH lysR-type" evidence="6">
    <location>
        <begin position="1"/>
        <end position="59"/>
    </location>
</feature>
<dbReference type="FunFam" id="1.10.10.10:FF:000001">
    <property type="entry name" value="LysR family transcriptional regulator"/>
    <property type="match status" value="1"/>
</dbReference>
<dbReference type="RefSeq" id="WP_208984145.1">
    <property type="nucleotide sequence ID" value="NZ_CXST01000001.1"/>
</dbReference>
<dbReference type="SUPFAM" id="SSF53850">
    <property type="entry name" value="Periplasmic binding protein-like II"/>
    <property type="match status" value="1"/>
</dbReference>
<dbReference type="InterPro" id="IPR058163">
    <property type="entry name" value="LysR-type_TF_proteobact-type"/>
</dbReference>